<dbReference type="InterPro" id="IPR013149">
    <property type="entry name" value="ADH-like_C"/>
</dbReference>
<dbReference type="CDD" id="cd05285">
    <property type="entry name" value="sorbitol_DH"/>
    <property type="match status" value="1"/>
</dbReference>
<comment type="function">
    <text evidence="7">Xylitol dehydrogenase which catalyzes the conversion of xylitol to D-xylulose. Xylose is a major component of hemicelluloses such as xylan. Most fungi utilize D-xylose via three enzymatic reactions, xylose reductase (XR), xylitol dehydrogenase (XDH), and xylulokinase, to form xylulose 5-phosphate, which enters pentose phosphate pathway.</text>
</comment>
<evidence type="ECO:0000256" key="8">
    <source>
        <dbReference type="ARBA" id="ARBA00025713"/>
    </source>
</evidence>
<proteinExistence type="inferred from homology"/>
<name>A0ABR4P3K7_9HELO</name>
<evidence type="ECO:0000256" key="5">
    <source>
        <dbReference type="ARBA" id="ARBA00023002"/>
    </source>
</evidence>
<dbReference type="EC" id="1.1.1.9" evidence="9"/>
<keyword evidence="4 11" id="KW-0862">Zinc</keyword>
<evidence type="ECO:0000259" key="12">
    <source>
        <dbReference type="Pfam" id="PF00107"/>
    </source>
</evidence>
<dbReference type="Gene3D" id="3.90.180.10">
    <property type="entry name" value="Medium-chain alcohol dehydrogenases, catalytic domain"/>
    <property type="match status" value="1"/>
</dbReference>
<dbReference type="InterPro" id="IPR045306">
    <property type="entry name" value="SDH-like"/>
</dbReference>
<evidence type="ECO:0000256" key="2">
    <source>
        <dbReference type="ARBA" id="ARBA00008072"/>
    </source>
</evidence>
<sequence>MGHETSGTIHKVGSRVTTLQPGDRVAIEPGLPCQRCKTCQAGSYNLCPSMEFAACPPKSHGTLRKYYKSTEGFCYKLSDDIGLDEGVLLEPLAVAVHAARLAKITFGKEVVVFGAGTIGLLCAAVSKAFGAKSVTVVDINGERLDFAKNYVDCNTYQISTELQNESSKQIASHLKEKYGLGRGGGADTVLEATGNEKCLETGIDILRPGGNYVQVGMGKDKIQFPFVLFIQKELHISGCFRYNAGDFEIARDLVDSKKISVRALISSVEPFETASEAWEKTRKGSGIKNLIRGPVD</sequence>
<comment type="pathway">
    <text evidence="8">Carbohydrate degradation; L-arabinose degradation via L-arabinitol; D-xylulose 5-phosphate from L-arabinose (fungal route): step 4/5.</text>
</comment>
<dbReference type="InterPro" id="IPR002328">
    <property type="entry name" value="ADH_Zn_CS"/>
</dbReference>
<protein>
    <recommendedName>
        <fullName evidence="9">D-xylulose reductase</fullName>
        <ecNumber evidence="9">1.1.1.9</ecNumber>
    </recommendedName>
    <alternativeName>
        <fullName evidence="10">Xylitol dehydrogenase A</fullName>
    </alternativeName>
</protein>
<dbReference type="Pfam" id="PF00107">
    <property type="entry name" value="ADH_zinc_N"/>
    <property type="match status" value="1"/>
</dbReference>
<evidence type="ECO:0000256" key="6">
    <source>
        <dbReference type="ARBA" id="ARBA00023027"/>
    </source>
</evidence>
<dbReference type="SUPFAM" id="SSF50129">
    <property type="entry name" value="GroES-like"/>
    <property type="match status" value="1"/>
</dbReference>
<dbReference type="PANTHER" id="PTHR43161:SF9">
    <property type="entry name" value="SORBITOL DEHYDROGENASE"/>
    <property type="match status" value="1"/>
</dbReference>
<evidence type="ECO:0000256" key="7">
    <source>
        <dbReference type="ARBA" id="ARBA00024843"/>
    </source>
</evidence>
<dbReference type="PANTHER" id="PTHR43161">
    <property type="entry name" value="SORBITOL DEHYDROGENASE"/>
    <property type="match status" value="1"/>
</dbReference>
<feature type="domain" description="Alcohol dehydrogenase-like N-terminal" evidence="13">
    <location>
        <begin position="1"/>
        <end position="79"/>
    </location>
</feature>
<evidence type="ECO:0000256" key="4">
    <source>
        <dbReference type="ARBA" id="ARBA00022833"/>
    </source>
</evidence>
<dbReference type="PROSITE" id="PS00059">
    <property type="entry name" value="ADH_ZINC"/>
    <property type="match status" value="1"/>
</dbReference>
<accession>A0ABR4P3K7</accession>
<evidence type="ECO:0000256" key="11">
    <source>
        <dbReference type="RuleBase" id="RU361277"/>
    </source>
</evidence>
<dbReference type="SUPFAM" id="SSF51735">
    <property type="entry name" value="NAD(P)-binding Rossmann-fold domains"/>
    <property type="match status" value="1"/>
</dbReference>
<dbReference type="EMBL" id="JBFCZG010000010">
    <property type="protein sequence ID" value="KAL3417889.1"/>
    <property type="molecule type" value="Genomic_DNA"/>
</dbReference>
<evidence type="ECO:0000313" key="15">
    <source>
        <dbReference type="Proteomes" id="UP001629113"/>
    </source>
</evidence>
<gene>
    <name evidence="14" type="ORF">PVAG01_10899</name>
</gene>
<evidence type="ECO:0000256" key="3">
    <source>
        <dbReference type="ARBA" id="ARBA00022723"/>
    </source>
</evidence>
<evidence type="ECO:0000259" key="13">
    <source>
        <dbReference type="Pfam" id="PF08240"/>
    </source>
</evidence>
<keyword evidence="6" id="KW-0520">NAD</keyword>
<evidence type="ECO:0000256" key="1">
    <source>
        <dbReference type="ARBA" id="ARBA00001947"/>
    </source>
</evidence>
<comment type="similarity">
    <text evidence="2 11">Belongs to the zinc-containing alcohol dehydrogenase family.</text>
</comment>
<keyword evidence="3 11" id="KW-0479">Metal-binding</keyword>
<dbReference type="InterPro" id="IPR011032">
    <property type="entry name" value="GroES-like_sf"/>
</dbReference>
<feature type="domain" description="Alcohol dehydrogenase-like C-terminal" evidence="12">
    <location>
        <begin position="118"/>
        <end position="254"/>
    </location>
</feature>
<dbReference type="InterPro" id="IPR013154">
    <property type="entry name" value="ADH-like_N"/>
</dbReference>
<organism evidence="14 15">
    <name type="scientific">Phlyctema vagabunda</name>
    <dbReference type="NCBI Taxonomy" id="108571"/>
    <lineage>
        <taxon>Eukaryota</taxon>
        <taxon>Fungi</taxon>
        <taxon>Dikarya</taxon>
        <taxon>Ascomycota</taxon>
        <taxon>Pezizomycotina</taxon>
        <taxon>Leotiomycetes</taxon>
        <taxon>Helotiales</taxon>
        <taxon>Dermateaceae</taxon>
        <taxon>Phlyctema</taxon>
    </lineage>
</organism>
<dbReference type="Pfam" id="PF08240">
    <property type="entry name" value="ADH_N"/>
    <property type="match status" value="1"/>
</dbReference>
<keyword evidence="15" id="KW-1185">Reference proteome</keyword>
<evidence type="ECO:0000256" key="10">
    <source>
        <dbReference type="ARBA" id="ARBA00030139"/>
    </source>
</evidence>
<reference evidence="14 15" key="1">
    <citation type="submission" date="2024-06" db="EMBL/GenBank/DDBJ databases">
        <title>Complete genome of Phlyctema vagabunda strain 19-DSS-EL-015.</title>
        <authorList>
            <person name="Fiorenzani C."/>
        </authorList>
    </citation>
    <scope>NUCLEOTIDE SEQUENCE [LARGE SCALE GENOMIC DNA]</scope>
    <source>
        <strain evidence="14 15">19-DSS-EL-015</strain>
    </source>
</reference>
<keyword evidence="5" id="KW-0560">Oxidoreductase</keyword>
<comment type="cofactor">
    <cofactor evidence="1 11">
        <name>Zn(2+)</name>
        <dbReference type="ChEBI" id="CHEBI:29105"/>
    </cofactor>
</comment>
<evidence type="ECO:0000256" key="9">
    <source>
        <dbReference type="ARBA" id="ARBA00026119"/>
    </source>
</evidence>
<evidence type="ECO:0000313" key="14">
    <source>
        <dbReference type="EMBL" id="KAL3417889.1"/>
    </source>
</evidence>
<comment type="caution">
    <text evidence="14">The sequence shown here is derived from an EMBL/GenBank/DDBJ whole genome shotgun (WGS) entry which is preliminary data.</text>
</comment>
<dbReference type="InterPro" id="IPR036291">
    <property type="entry name" value="NAD(P)-bd_dom_sf"/>
</dbReference>
<dbReference type="Proteomes" id="UP001629113">
    <property type="component" value="Unassembled WGS sequence"/>
</dbReference>
<dbReference type="Gene3D" id="3.40.50.720">
    <property type="entry name" value="NAD(P)-binding Rossmann-like Domain"/>
    <property type="match status" value="1"/>
</dbReference>